<keyword evidence="3" id="KW-1185">Reference proteome</keyword>
<sequence>MPWPAATIANASQSPASAPPGEERRHADAPPPPPAPAAVSPGESALSPSTAAPADPASPPRAAASPSPLAGRPPSLAEVFAAHPADAAAPGFVLAHLSPGPVLWVQDRLSRRESGRMLLSGLSPGVELFQLTVSRPADVLRAMEEGLACPALSAVVGEIWGESPALSFTATKRLVMRAEGEKVPAWLIRRAARADLSAARSRWRIASLPSYTGPPDAQAPTAPTWHTGLFRARFRPPADWVVIHDAGLRFTHEAPFNEAAWPGLRGPEKEASPPEARPEPGANVVQLAVARH</sequence>
<feature type="region of interest" description="Disordered" evidence="1">
    <location>
        <begin position="1"/>
        <end position="71"/>
    </location>
</feature>
<proteinExistence type="predicted"/>
<dbReference type="InterPro" id="IPR027417">
    <property type="entry name" value="P-loop_NTPase"/>
</dbReference>
<dbReference type="RefSeq" id="WP_163891356.1">
    <property type="nucleotide sequence ID" value="NZ_JAAGAB010000002.1"/>
</dbReference>
<dbReference type="AlphaFoldDB" id="A0A6B2K2H2"/>
<comment type="caution">
    <text evidence="2">The sequence shown here is derived from an EMBL/GenBank/DDBJ whole genome shotgun (WGS) entry which is preliminary data.</text>
</comment>
<evidence type="ECO:0000256" key="1">
    <source>
        <dbReference type="SAM" id="MobiDB-lite"/>
    </source>
</evidence>
<feature type="compositionally biased region" description="Low complexity" evidence="1">
    <location>
        <begin position="11"/>
        <end position="20"/>
    </location>
</feature>
<gene>
    <name evidence="2" type="ORF">GZA08_06700</name>
</gene>
<feature type="region of interest" description="Disordered" evidence="1">
    <location>
        <begin position="259"/>
        <end position="292"/>
    </location>
</feature>
<evidence type="ECO:0000313" key="3">
    <source>
        <dbReference type="Proteomes" id="UP000474757"/>
    </source>
</evidence>
<dbReference type="EMBL" id="JAAGAB010000002">
    <property type="protein sequence ID" value="NDV00656.1"/>
    <property type="molecule type" value="Genomic_DNA"/>
</dbReference>
<name>A0A6B2K2H2_9RHOB</name>
<protein>
    <recommendedName>
        <fullName evidence="4">Protein ImuA</fullName>
    </recommendedName>
</protein>
<feature type="compositionally biased region" description="Basic and acidic residues" evidence="1">
    <location>
        <begin position="266"/>
        <end position="278"/>
    </location>
</feature>
<dbReference type="Gene3D" id="3.40.50.300">
    <property type="entry name" value="P-loop containing nucleotide triphosphate hydrolases"/>
    <property type="match status" value="1"/>
</dbReference>
<reference evidence="2 3" key="1">
    <citation type="submission" date="2020-02" db="EMBL/GenBank/DDBJ databases">
        <title>Pseudoroseicyclus tamarix, sp. nov., isolated from offshore sediment of a Tamarix chinensis forest.</title>
        <authorList>
            <person name="Gai Y."/>
        </authorList>
    </citation>
    <scope>NUCLEOTIDE SEQUENCE [LARGE SCALE GENOMIC DNA]</scope>
    <source>
        <strain evidence="2 3">CLL3-39</strain>
    </source>
</reference>
<accession>A0A6B2K2H2</accession>
<dbReference type="Proteomes" id="UP000474757">
    <property type="component" value="Unassembled WGS sequence"/>
</dbReference>
<organism evidence="2 3">
    <name type="scientific">Pseudoroseicyclus tamaricis</name>
    <dbReference type="NCBI Taxonomy" id="2705421"/>
    <lineage>
        <taxon>Bacteria</taxon>
        <taxon>Pseudomonadati</taxon>
        <taxon>Pseudomonadota</taxon>
        <taxon>Alphaproteobacteria</taxon>
        <taxon>Rhodobacterales</taxon>
        <taxon>Paracoccaceae</taxon>
        <taxon>Pseudoroseicyclus</taxon>
    </lineage>
</organism>
<feature type="compositionally biased region" description="Low complexity" evidence="1">
    <location>
        <begin position="44"/>
        <end position="71"/>
    </location>
</feature>
<dbReference type="SUPFAM" id="SSF52540">
    <property type="entry name" value="P-loop containing nucleoside triphosphate hydrolases"/>
    <property type="match status" value="1"/>
</dbReference>
<evidence type="ECO:0008006" key="4">
    <source>
        <dbReference type="Google" id="ProtNLM"/>
    </source>
</evidence>
<evidence type="ECO:0000313" key="2">
    <source>
        <dbReference type="EMBL" id="NDV00656.1"/>
    </source>
</evidence>